<feature type="compositionally biased region" description="Polar residues" evidence="1">
    <location>
        <begin position="1"/>
        <end position="10"/>
    </location>
</feature>
<name>A0AAV8VKT5_9CUCU</name>
<feature type="compositionally biased region" description="Basic residues" evidence="1">
    <location>
        <begin position="22"/>
        <end position="34"/>
    </location>
</feature>
<keyword evidence="3" id="KW-1185">Reference proteome</keyword>
<evidence type="ECO:0000313" key="2">
    <source>
        <dbReference type="EMBL" id="KAJ8914724.1"/>
    </source>
</evidence>
<dbReference type="Proteomes" id="UP001159042">
    <property type="component" value="Unassembled WGS sequence"/>
</dbReference>
<dbReference type="AlphaFoldDB" id="A0AAV8VKT5"/>
<feature type="region of interest" description="Disordered" evidence="1">
    <location>
        <begin position="1"/>
        <end position="68"/>
    </location>
</feature>
<dbReference type="EMBL" id="JANEYG010000065">
    <property type="protein sequence ID" value="KAJ8914724.1"/>
    <property type="molecule type" value="Genomic_DNA"/>
</dbReference>
<comment type="caution">
    <text evidence="2">The sequence shown here is derived from an EMBL/GenBank/DDBJ whole genome shotgun (WGS) entry which is preliminary data.</text>
</comment>
<protein>
    <recommendedName>
        <fullName evidence="4">Transposase</fullName>
    </recommendedName>
</protein>
<sequence>MPRYNILSTSEDSDWEPLPASKRTRSRTQLQHRRNNLDLDETSGSSSTDDESGPELNIGQIEPADPTECLPQDTSATLDADILLALGEKPKDKSKVGEDIHPELASRWVTYAQTGARRQDREHLAEKYPVPANGILLQGPTLNEEIEAALDAKLGKQDKFLRKLQSTLKKRSFPPWQTRPRDFAKFVGKLIAACPAVNYGWAHVKLFEREKYLALKANNGNYEHTMTFSPQLEPEFKWWLSHVLHSKNSIKSKVYEKEIFSDASTTGWGAYCDNKKAHGFWSMGEVKLHINTLELIAAYKALNNCDILLRIDMFPGLPTRTLFQ</sequence>
<accession>A0AAV8VKT5</accession>
<organism evidence="2 3">
    <name type="scientific">Exocentrus adspersus</name>
    <dbReference type="NCBI Taxonomy" id="1586481"/>
    <lineage>
        <taxon>Eukaryota</taxon>
        <taxon>Metazoa</taxon>
        <taxon>Ecdysozoa</taxon>
        <taxon>Arthropoda</taxon>
        <taxon>Hexapoda</taxon>
        <taxon>Insecta</taxon>
        <taxon>Pterygota</taxon>
        <taxon>Neoptera</taxon>
        <taxon>Endopterygota</taxon>
        <taxon>Coleoptera</taxon>
        <taxon>Polyphaga</taxon>
        <taxon>Cucujiformia</taxon>
        <taxon>Chrysomeloidea</taxon>
        <taxon>Cerambycidae</taxon>
        <taxon>Lamiinae</taxon>
        <taxon>Acanthocinini</taxon>
        <taxon>Exocentrus</taxon>
    </lineage>
</organism>
<evidence type="ECO:0000313" key="3">
    <source>
        <dbReference type="Proteomes" id="UP001159042"/>
    </source>
</evidence>
<evidence type="ECO:0008006" key="4">
    <source>
        <dbReference type="Google" id="ProtNLM"/>
    </source>
</evidence>
<dbReference type="CDD" id="cd09275">
    <property type="entry name" value="RNase_HI_RT_DIRS1"/>
    <property type="match status" value="1"/>
</dbReference>
<evidence type="ECO:0000256" key="1">
    <source>
        <dbReference type="SAM" id="MobiDB-lite"/>
    </source>
</evidence>
<reference evidence="2 3" key="1">
    <citation type="journal article" date="2023" name="Insect Mol. Biol.">
        <title>Genome sequencing provides insights into the evolution of gene families encoding plant cell wall-degrading enzymes in longhorned beetles.</title>
        <authorList>
            <person name="Shin N.R."/>
            <person name="Okamura Y."/>
            <person name="Kirsch R."/>
            <person name="Pauchet Y."/>
        </authorList>
    </citation>
    <scope>NUCLEOTIDE SEQUENCE [LARGE SCALE GENOMIC DNA]</scope>
    <source>
        <strain evidence="2">EAD_L_NR</strain>
    </source>
</reference>
<gene>
    <name evidence="2" type="ORF">NQ315_017434</name>
</gene>
<proteinExistence type="predicted"/>